<sequence>MDYHLRSLQQKLSILASGEDIGITPQEAAIYGVEYADEWPEDESPEVDEYEQ</sequence>
<dbReference type="Proteomes" id="UP000198670">
    <property type="component" value="Unassembled WGS sequence"/>
</dbReference>
<protein>
    <submittedName>
        <fullName evidence="1">Uncharacterized protein</fullName>
    </submittedName>
</protein>
<evidence type="ECO:0000313" key="1">
    <source>
        <dbReference type="EMBL" id="SFH90204.1"/>
    </source>
</evidence>
<dbReference type="EMBL" id="FOQO01000001">
    <property type="protein sequence ID" value="SFH90204.1"/>
    <property type="molecule type" value="Genomic_DNA"/>
</dbReference>
<dbReference type="AlphaFoldDB" id="A0A1I3DTZ6"/>
<keyword evidence="2" id="KW-1185">Reference proteome</keyword>
<organism evidence="1 2">
    <name type="scientific">Parapedobacter indicus</name>
    <dbReference type="NCBI Taxonomy" id="1477437"/>
    <lineage>
        <taxon>Bacteria</taxon>
        <taxon>Pseudomonadati</taxon>
        <taxon>Bacteroidota</taxon>
        <taxon>Sphingobacteriia</taxon>
        <taxon>Sphingobacteriales</taxon>
        <taxon>Sphingobacteriaceae</taxon>
        <taxon>Parapedobacter</taxon>
    </lineage>
</organism>
<gene>
    <name evidence="1" type="ORF">SAMN05444682_101637</name>
</gene>
<name>A0A1I3DTZ6_9SPHI</name>
<reference evidence="1 2" key="1">
    <citation type="submission" date="2016-10" db="EMBL/GenBank/DDBJ databases">
        <authorList>
            <person name="de Groot N.N."/>
        </authorList>
    </citation>
    <scope>NUCLEOTIDE SEQUENCE [LARGE SCALE GENOMIC DNA]</scope>
    <source>
        <strain evidence="1 2">RK1</strain>
    </source>
</reference>
<dbReference type="RefSeq" id="WP_177195011.1">
    <property type="nucleotide sequence ID" value="NZ_FOQO01000001.1"/>
</dbReference>
<proteinExistence type="predicted"/>
<accession>A0A1I3DTZ6</accession>
<evidence type="ECO:0000313" key="2">
    <source>
        <dbReference type="Proteomes" id="UP000198670"/>
    </source>
</evidence>